<evidence type="ECO:0000313" key="2">
    <source>
        <dbReference type="Proteomes" id="UP001165189"/>
    </source>
</evidence>
<keyword evidence="2" id="KW-1185">Reference proteome</keyword>
<gene>
    <name evidence="1" type="ORF">Aory05_000226800</name>
</gene>
<proteinExistence type="predicted"/>
<reference evidence="1" key="1">
    <citation type="submission" date="2023-04" db="EMBL/GenBank/DDBJ databases">
        <title>Aspergillus oryzae var. brunneus NBRC 4377.</title>
        <authorList>
            <person name="Ichikawa N."/>
            <person name="Sato H."/>
            <person name="Tonouchi N."/>
        </authorList>
    </citation>
    <scope>NUCLEOTIDE SEQUENCE</scope>
    <source>
        <strain evidence="1">NBRC 4377</strain>
    </source>
</reference>
<protein>
    <submittedName>
        <fullName evidence="1">Unnamed protein product</fullName>
    </submittedName>
</protein>
<sequence>MYAYLIEQDYSGSALGLAINFLSRATCVAYDCIDLEGVMRILAQARDMFEGAKLAGKADEVNHILDQVAEIKRHMTAMKSSNNSNEVGLDDNADDGSDFFLNAVSDWIQRFLHSCANHGKTRIEATFV</sequence>
<name>A0ABQ6KF32_ASPOZ</name>
<accession>A0ABQ6KF32</accession>
<dbReference type="Proteomes" id="UP001165189">
    <property type="component" value="Unassembled WGS sequence"/>
</dbReference>
<dbReference type="EMBL" id="BSYB01000007">
    <property type="protein sequence ID" value="GMG43195.1"/>
    <property type="molecule type" value="Genomic_DNA"/>
</dbReference>
<comment type="caution">
    <text evidence="1">The sequence shown here is derived from an EMBL/GenBank/DDBJ whole genome shotgun (WGS) entry which is preliminary data.</text>
</comment>
<organism evidence="1 2">
    <name type="scientific">Aspergillus oryzae var. brunneus</name>
    <dbReference type="NCBI Taxonomy" id="332754"/>
    <lineage>
        <taxon>Eukaryota</taxon>
        <taxon>Fungi</taxon>
        <taxon>Dikarya</taxon>
        <taxon>Ascomycota</taxon>
        <taxon>Pezizomycotina</taxon>
        <taxon>Eurotiomycetes</taxon>
        <taxon>Eurotiomycetidae</taxon>
        <taxon>Eurotiales</taxon>
        <taxon>Aspergillaceae</taxon>
        <taxon>Aspergillus</taxon>
        <taxon>Aspergillus subgen. Circumdati</taxon>
    </lineage>
</organism>
<evidence type="ECO:0000313" key="1">
    <source>
        <dbReference type="EMBL" id="GMG43195.1"/>
    </source>
</evidence>